<organism evidence="1">
    <name type="scientific">marine sediment metagenome</name>
    <dbReference type="NCBI Taxonomy" id="412755"/>
    <lineage>
        <taxon>unclassified sequences</taxon>
        <taxon>metagenomes</taxon>
        <taxon>ecological metagenomes</taxon>
    </lineage>
</organism>
<comment type="caution">
    <text evidence="1">The sequence shown here is derived from an EMBL/GenBank/DDBJ whole genome shotgun (WGS) entry which is preliminary data.</text>
</comment>
<dbReference type="EMBL" id="LAZR01018173">
    <property type="protein sequence ID" value="KKL97415.1"/>
    <property type="molecule type" value="Genomic_DNA"/>
</dbReference>
<reference evidence="1" key="1">
    <citation type="journal article" date="2015" name="Nature">
        <title>Complex archaea that bridge the gap between prokaryotes and eukaryotes.</title>
        <authorList>
            <person name="Spang A."/>
            <person name="Saw J.H."/>
            <person name="Jorgensen S.L."/>
            <person name="Zaremba-Niedzwiedzka K."/>
            <person name="Martijn J."/>
            <person name="Lind A.E."/>
            <person name="van Eijk R."/>
            <person name="Schleper C."/>
            <person name="Guy L."/>
            <person name="Ettema T.J."/>
        </authorList>
    </citation>
    <scope>NUCLEOTIDE SEQUENCE</scope>
</reference>
<accession>A0A0F9IUI5</accession>
<sequence length="151" mass="16008">MAVSTLDILQALIVDDKTEVGDSLVKQAITLTSGQVYCAKSVIVADNFTAVNLWTTLEGGMATYSHGFIHSNQDLIVEIRTDKGTAEFVLIKVPANVLAFLPGVLGGNTTESLDGAILVSGTDFDNADRIEVQRDVADAVGDASVSLYLFN</sequence>
<protein>
    <submittedName>
        <fullName evidence="1">Uncharacterized protein</fullName>
    </submittedName>
</protein>
<proteinExistence type="predicted"/>
<name>A0A0F9IUI5_9ZZZZ</name>
<dbReference type="AlphaFoldDB" id="A0A0F9IUI5"/>
<gene>
    <name evidence="1" type="ORF">LCGC14_1834750</name>
</gene>
<evidence type="ECO:0000313" key="1">
    <source>
        <dbReference type="EMBL" id="KKL97415.1"/>
    </source>
</evidence>